<evidence type="ECO:0000256" key="2">
    <source>
        <dbReference type="ARBA" id="ARBA00023054"/>
    </source>
</evidence>
<sequence>HLSLFFLRHVAPVPMEDIERMAARCMKDLDEDGDDDGDLENDADLLAELNEVLEDDEEQGVRKPPPSPVPPQRSNAAPASQNAPTSLEARLQERLDMYQTAITNAKATGETSKARRYDRGLKTLQSMLTLVKKGKPIDEDEIPPPVATGGKPSAAPQAEPIREPEKPAPANTPPQMANVKPVQDAPPAAPSKPQLLLPPSQRATAVTPDTVAEALQQRMDKYKEAAESAKSKGDDRKARMHQRIIKQYQDAIKAHKAGRPVNLAELPVPPGCPPLQGTEGGQQNFMGVLETAMKLANQDADEDENAQKPTAQPAVQKSRAPAPPKASSAAGTPTAQQQLDFLTMRRQQFVKAALRSKEMKDMQGATQHLRNAKGLEPMITAAKAGLPVDITKVCESLTHRNSDVKFDGAFETSWEFCVYELRSRNYQVTLVRKLAEECMSNIEVLKKAHAKGRSVPKFHTEERTFNSVKIFPTLTSNDMVLTVVKGINLPAPPGVSGNDLDASVRFEFPFPSAEEAQRDKTSTVRNSNCPEFKEKFKLNIKRDHRGFKRVVQAKGIKFEVVHKGGLFKTDKVVGSAQLKLEALENQCEIRDIIDVLDGRKATGGKLEVCVKIREPLSGVQLQPVTEKWLVIDPLTPSPEKDREREKSREKERLHSFSLLHHDKERLEWKINDYKKNRRDPSELIKQHMDVCQRLQWQKSYLEKHPAALTAVLVSQDAAKDALGRLKKVENEVNMNIKACSVCGSGSSSCELTAVSFIVSLSQLESVRKKRAVRQ</sequence>
<evidence type="ECO:0000256" key="1">
    <source>
        <dbReference type="ARBA" id="ARBA00010672"/>
    </source>
</evidence>
<dbReference type="SMART" id="SM00685">
    <property type="entry name" value="DM14"/>
    <property type="match status" value="3"/>
</dbReference>
<gene>
    <name evidence="6" type="primary">LOC107709605</name>
</gene>
<evidence type="ECO:0000313" key="7">
    <source>
        <dbReference type="Proteomes" id="UP000472270"/>
    </source>
</evidence>
<dbReference type="GO" id="GO:0001227">
    <property type="term" value="F:DNA-binding transcription repressor activity, RNA polymerase II-specific"/>
    <property type="evidence" value="ECO:0007669"/>
    <property type="project" value="InterPro"/>
</dbReference>
<reference evidence="6" key="1">
    <citation type="submission" date="2025-08" db="UniProtKB">
        <authorList>
            <consortium name="Ensembl"/>
        </authorList>
    </citation>
    <scope>IDENTIFICATION</scope>
</reference>
<dbReference type="InterPro" id="IPR000008">
    <property type="entry name" value="C2_dom"/>
</dbReference>
<evidence type="ECO:0000256" key="4">
    <source>
        <dbReference type="SAM" id="MobiDB-lite"/>
    </source>
</evidence>
<dbReference type="Proteomes" id="UP000472270">
    <property type="component" value="Unassembled WGS sequence"/>
</dbReference>
<evidence type="ECO:0000259" key="5">
    <source>
        <dbReference type="PROSITE" id="PS50004"/>
    </source>
</evidence>
<feature type="compositionally biased region" description="Acidic residues" evidence="4">
    <location>
        <begin position="29"/>
        <end position="58"/>
    </location>
</feature>
<feature type="compositionally biased region" description="Low complexity" evidence="4">
    <location>
        <begin position="191"/>
        <end position="201"/>
    </location>
</feature>
<dbReference type="PANTHER" id="PTHR13076:SF8">
    <property type="entry name" value="COILED-COIL AND C2 DOMAIN-CONTAINING PROTEIN 1A"/>
    <property type="match status" value="1"/>
</dbReference>
<dbReference type="Gene3D" id="2.60.40.150">
    <property type="entry name" value="C2 domain"/>
    <property type="match status" value="1"/>
</dbReference>
<feature type="region of interest" description="Disordered" evidence="4">
    <location>
        <begin position="132"/>
        <end position="239"/>
    </location>
</feature>
<organism evidence="6 7">
    <name type="scientific">Sinocyclocheilus rhinocerous</name>
    <dbReference type="NCBI Taxonomy" id="307959"/>
    <lineage>
        <taxon>Eukaryota</taxon>
        <taxon>Metazoa</taxon>
        <taxon>Chordata</taxon>
        <taxon>Craniata</taxon>
        <taxon>Vertebrata</taxon>
        <taxon>Euteleostomi</taxon>
        <taxon>Actinopterygii</taxon>
        <taxon>Neopterygii</taxon>
        <taxon>Teleostei</taxon>
        <taxon>Ostariophysi</taxon>
        <taxon>Cypriniformes</taxon>
        <taxon>Cyprinidae</taxon>
        <taxon>Cyprininae</taxon>
        <taxon>Sinocyclocheilus</taxon>
    </lineage>
</organism>
<dbReference type="InterPro" id="IPR037772">
    <property type="entry name" value="C2_Freud"/>
</dbReference>
<feature type="compositionally biased region" description="Low complexity" evidence="4">
    <location>
        <begin position="325"/>
        <end position="334"/>
    </location>
</feature>
<dbReference type="Ensembl" id="ENSSRHT00000022332.1">
    <property type="protein sequence ID" value="ENSSRHP00000021658.1"/>
    <property type="gene ID" value="ENSSRHG00000011340.1"/>
</dbReference>
<dbReference type="Pfam" id="PF00168">
    <property type="entry name" value="C2"/>
    <property type="match status" value="1"/>
</dbReference>
<dbReference type="CDD" id="cd08690">
    <property type="entry name" value="C2_Freud-1"/>
    <property type="match status" value="1"/>
</dbReference>
<dbReference type="InterPro" id="IPR039725">
    <property type="entry name" value="CC2D1A/B"/>
</dbReference>
<feature type="compositionally biased region" description="Basic and acidic residues" evidence="4">
    <location>
        <begin position="218"/>
        <end position="237"/>
    </location>
</feature>
<accession>A0A673H7W4</accession>
<dbReference type="Pfam" id="PF21528">
    <property type="entry name" value="CC2D1A-B_DM14"/>
    <property type="match status" value="2"/>
</dbReference>
<feature type="compositionally biased region" description="Polar residues" evidence="4">
    <location>
        <begin position="72"/>
        <end position="85"/>
    </location>
</feature>
<feature type="region of interest" description="Disordered" evidence="4">
    <location>
        <begin position="298"/>
        <end position="334"/>
    </location>
</feature>
<dbReference type="SUPFAM" id="SSF49562">
    <property type="entry name" value="C2 domain (Calcium/lipid-binding domain, CaLB)"/>
    <property type="match status" value="1"/>
</dbReference>
<feature type="region of interest" description="Disordered" evidence="4">
    <location>
        <begin position="28"/>
        <end position="95"/>
    </location>
</feature>
<keyword evidence="2" id="KW-0175">Coiled coil</keyword>
<dbReference type="InterPro" id="IPR006608">
    <property type="entry name" value="CC2D1A/B_DM14"/>
</dbReference>
<evidence type="ECO:0000256" key="3">
    <source>
        <dbReference type="ARBA" id="ARBA00068693"/>
    </source>
</evidence>
<comment type="similarity">
    <text evidence="1">Belongs to the CC2D1 family.</text>
</comment>
<dbReference type="SMART" id="SM00239">
    <property type="entry name" value="C2"/>
    <property type="match status" value="1"/>
</dbReference>
<dbReference type="FunFam" id="2.60.40.150:FF:000104">
    <property type="entry name" value="coiled-coil and C2 domain-containing protein 1B"/>
    <property type="match status" value="1"/>
</dbReference>
<dbReference type="PANTHER" id="PTHR13076">
    <property type="entry name" value="COILED-COIL AND C2 DOMAIN-CONTAINING PROTEIN 1-LIKE"/>
    <property type="match status" value="1"/>
</dbReference>
<protein>
    <recommendedName>
        <fullName evidence="3">Coiled-coil and C2 domain-containing protein 1B</fullName>
    </recommendedName>
</protein>
<dbReference type="AlphaFoldDB" id="A0A673H7W4"/>
<dbReference type="InterPro" id="IPR035892">
    <property type="entry name" value="C2_domain_sf"/>
</dbReference>
<reference evidence="6" key="2">
    <citation type="submission" date="2025-09" db="UniProtKB">
        <authorList>
            <consortium name="Ensembl"/>
        </authorList>
    </citation>
    <scope>IDENTIFICATION</scope>
</reference>
<keyword evidence="7" id="KW-1185">Reference proteome</keyword>
<feature type="domain" description="C2" evidence="5">
    <location>
        <begin position="460"/>
        <end position="593"/>
    </location>
</feature>
<name>A0A673H7W4_9TELE</name>
<evidence type="ECO:0000313" key="6">
    <source>
        <dbReference type="Ensembl" id="ENSSRHP00000021658.1"/>
    </source>
</evidence>
<proteinExistence type="inferred from homology"/>
<dbReference type="PROSITE" id="PS50004">
    <property type="entry name" value="C2"/>
    <property type="match status" value="1"/>
</dbReference>